<dbReference type="GO" id="GO:0004467">
    <property type="term" value="F:long-chain fatty acid-CoA ligase activity"/>
    <property type="evidence" value="ECO:0007669"/>
    <property type="project" value="TreeGrafter"/>
</dbReference>
<dbReference type="OMA" id="HFIATME"/>
<dbReference type="InterPro" id="IPR042099">
    <property type="entry name" value="ANL_N_sf"/>
</dbReference>
<dbReference type="InterPro" id="IPR025110">
    <property type="entry name" value="AMP-bd_C"/>
</dbReference>
<dbReference type="GO" id="GO:0046949">
    <property type="term" value="P:fatty-acyl-CoA biosynthetic process"/>
    <property type="evidence" value="ECO:0007669"/>
    <property type="project" value="TreeGrafter"/>
</dbReference>
<dbReference type="PANTHER" id="PTHR24096:SF353">
    <property type="entry name" value="GH16244P-RELATED"/>
    <property type="match status" value="1"/>
</dbReference>
<dbReference type="Pfam" id="PF00501">
    <property type="entry name" value="AMP-binding"/>
    <property type="match status" value="1"/>
</dbReference>
<evidence type="ECO:0000256" key="2">
    <source>
        <dbReference type="ARBA" id="ARBA00023140"/>
    </source>
</evidence>
<protein>
    <recommendedName>
        <fullName evidence="7">AMP-dependent synthetase/ligase domain-containing protein</fullName>
    </recommendedName>
</protein>
<organism evidence="5 6">
    <name type="scientific">Drosophila virilis</name>
    <name type="common">Fruit fly</name>
    <dbReference type="NCBI Taxonomy" id="7244"/>
    <lineage>
        <taxon>Eukaryota</taxon>
        <taxon>Metazoa</taxon>
        <taxon>Ecdysozoa</taxon>
        <taxon>Arthropoda</taxon>
        <taxon>Hexapoda</taxon>
        <taxon>Insecta</taxon>
        <taxon>Pterygota</taxon>
        <taxon>Neoptera</taxon>
        <taxon>Endopterygota</taxon>
        <taxon>Diptera</taxon>
        <taxon>Brachycera</taxon>
        <taxon>Muscomorpha</taxon>
        <taxon>Ephydroidea</taxon>
        <taxon>Drosophilidae</taxon>
        <taxon>Drosophila</taxon>
    </lineage>
</organism>
<gene>
    <name evidence="5" type="primary">Dvir\GJ16183</name>
    <name evidence="5" type="ORF">Dvir_GJ16183</name>
</gene>
<dbReference type="eggNOG" id="KOG1176">
    <property type="taxonomic scope" value="Eukaryota"/>
</dbReference>
<evidence type="ECO:0000256" key="1">
    <source>
        <dbReference type="ARBA" id="ARBA00004275"/>
    </source>
</evidence>
<dbReference type="PhylomeDB" id="B4MDG0"/>
<feature type="domain" description="AMP-dependent synthetase/ligase" evidence="3">
    <location>
        <begin position="39"/>
        <end position="393"/>
    </location>
</feature>
<dbReference type="FunFam" id="3.40.50.12780:FF:000025">
    <property type="entry name" value="luciferin 4-monooxygenase"/>
    <property type="match status" value="1"/>
</dbReference>
<dbReference type="PROSITE" id="PS00455">
    <property type="entry name" value="AMP_BINDING"/>
    <property type="match status" value="1"/>
</dbReference>
<evidence type="ECO:0000313" key="5">
    <source>
        <dbReference type="EMBL" id="EDW71221.1"/>
    </source>
</evidence>
<dbReference type="GO" id="GO:0005777">
    <property type="term" value="C:peroxisome"/>
    <property type="evidence" value="ECO:0007669"/>
    <property type="project" value="UniProtKB-SubCell"/>
</dbReference>
<evidence type="ECO:0000259" key="3">
    <source>
        <dbReference type="Pfam" id="PF00501"/>
    </source>
</evidence>
<dbReference type="Gene3D" id="3.40.50.12780">
    <property type="entry name" value="N-terminal domain of ligase-like"/>
    <property type="match status" value="1"/>
</dbReference>
<dbReference type="OrthoDB" id="10253869at2759"/>
<reference evidence="5 6" key="1">
    <citation type="journal article" date="2007" name="Nature">
        <title>Evolution of genes and genomes on the Drosophila phylogeny.</title>
        <authorList>
            <consortium name="Drosophila 12 Genomes Consortium"/>
            <person name="Clark A.G."/>
            <person name="Eisen M.B."/>
            <person name="Smith D.R."/>
            <person name="Bergman C.M."/>
            <person name="Oliver B."/>
            <person name="Markow T.A."/>
            <person name="Kaufman T.C."/>
            <person name="Kellis M."/>
            <person name="Gelbart W."/>
            <person name="Iyer V.N."/>
            <person name="Pollard D.A."/>
            <person name="Sackton T.B."/>
            <person name="Larracuente A.M."/>
            <person name="Singh N.D."/>
            <person name="Abad J.P."/>
            <person name="Abt D.N."/>
            <person name="Adryan B."/>
            <person name="Aguade M."/>
            <person name="Akashi H."/>
            <person name="Anderson W.W."/>
            <person name="Aquadro C.F."/>
            <person name="Ardell D.H."/>
            <person name="Arguello R."/>
            <person name="Artieri C.G."/>
            <person name="Barbash D.A."/>
            <person name="Barker D."/>
            <person name="Barsanti P."/>
            <person name="Batterham P."/>
            <person name="Batzoglou S."/>
            <person name="Begun D."/>
            <person name="Bhutkar A."/>
            <person name="Blanco E."/>
            <person name="Bosak S.A."/>
            <person name="Bradley R.K."/>
            <person name="Brand A.D."/>
            <person name="Brent M.R."/>
            <person name="Brooks A.N."/>
            <person name="Brown R.H."/>
            <person name="Butlin R.K."/>
            <person name="Caggese C."/>
            <person name="Calvi B.R."/>
            <person name="Bernardo de Carvalho A."/>
            <person name="Caspi A."/>
            <person name="Castrezana S."/>
            <person name="Celniker S.E."/>
            <person name="Chang J.L."/>
            <person name="Chapple C."/>
            <person name="Chatterji S."/>
            <person name="Chinwalla A."/>
            <person name="Civetta A."/>
            <person name="Clifton S.W."/>
            <person name="Comeron J.M."/>
            <person name="Costello J.C."/>
            <person name="Coyne J.A."/>
            <person name="Daub J."/>
            <person name="David R.G."/>
            <person name="Delcher A.L."/>
            <person name="Delehaunty K."/>
            <person name="Do C.B."/>
            <person name="Ebling H."/>
            <person name="Edwards K."/>
            <person name="Eickbush T."/>
            <person name="Evans J.D."/>
            <person name="Filipski A."/>
            <person name="Findeiss S."/>
            <person name="Freyhult E."/>
            <person name="Fulton L."/>
            <person name="Fulton R."/>
            <person name="Garcia A.C."/>
            <person name="Gardiner A."/>
            <person name="Garfield D.A."/>
            <person name="Garvin B.E."/>
            <person name="Gibson G."/>
            <person name="Gilbert D."/>
            <person name="Gnerre S."/>
            <person name="Godfrey J."/>
            <person name="Good R."/>
            <person name="Gotea V."/>
            <person name="Gravely B."/>
            <person name="Greenberg A.J."/>
            <person name="Griffiths-Jones S."/>
            <person name="Gross S."/>
            <person name="Guigo R."/>
            <person name="Gustafson E.A."/>
            <person name="Haerty W."/>
            <person name="Hahn M.W."/>
            <person name="Halligan D.L."/>
            <person name="Halpern A.L."/>
            <person name="Halter G.M."/>
            <person name="Han M.V."/>
            <person name="Heger A."/>
            <person name="Hillier L."/>
            <person name="Hinrichs A.S."/>
            <person name="Holmes I."/>
            <person name="Hoskins R.A."/>
            <person name="Hubisz M.J."/>
            <person name="Hultmark D."/>
            <person name="Huntley M.A."/>
            <person name="Jaffe D.B."/>
            <person name="Jagadeeshan S."/>
            <person name="Jeck W.R."/>
            <person name="Johnson J."/>
            <person name="Jones C.D."/>
            <person name="Jordan W.C."/>
            <person name="Karpen G.H."/>
            <person name="Kataoka E."/>
            <person name="Keightley P.D."/>
            <person name="Kheradpour P."/>
            <person name="Kirkness E.F."/>
            <person name="Koerich L.B."/>
            <person name="Kristiansen K."/>
            <person name="Kudrna D."/>
            <person name="Kulathinal R.J."/>
            <person name="Kumar S."/>
            <person name="Kwok R."/>
            <person name="Lander E."/>
            <person name="Langley C.H."/>
            <person name="Lapoint R."/>
            <person name="Lazzaro B.P."/>
            <person name="Lee S.J."/>
            <person name="Levesque L."/>
            <person name="Li R."/>
            <person name="Lin C.F."/>
            <person name="Lin M.F."/>
            <person name="Lindblad-Toh K."/>
            <person name="Llopart A."/>
            <person name="Long M."/>
            <person name="Low L."/>
            <person name="Lozovsky E."/>
            <person name="Lu J."/>
            <person name="Luo M."/>
            <person name="Machado C.A."/>
            <person name="Makalowski W."/>
            <person name="Marzo M."/>
            <person name="Matsuda M."/>
            <person name="Matzkin L."/>
            <person name="McAllister B."/>
            <person name="McBride C.S."/>
            <person name="McKernan B."/>
            <person name="McKernan K."/>
            <person name="Mendez-Lago M."/>
            <person name="Minx P."/>
            <person name="Mollenhauer M.U."/>
            <person name="Montooth K."/>
            <person name="Mount S.M."/>
            <person name="Mu X."/>
            <person name="Myers E."/>
            <person name="Negre B."/>
            <person name="Newfeld S."/>
            <person name="Nielsen R."/>
            <person name="Noor M.A."/>
            <person name="O'Grady P."/>
            <person name="Pachter L."/>
            <person name="Papaceit M."/>
            <person name="Parisi M.J."/>
            <person name="Parisi M."/>
            <person name="Parts L."/>
            <person name="Pedersen J.S."/>
            <person name="Pesole G."/>
            <person name="Phillippy A.M."/>
            <person name="Ponting C.P."/>
            <person name="Pop M."/>
            <person name="Porcelli D."/>
            <person name="Powell J.R."/>
            <person name="Prohaska S."/>
            <person name="Pruitt K."/>
            <person name="Puig M."/>
            <person name="Quesneville H."/>
            <person name="Ram K.R."/>
            <person name="Rand D."/>
            <person name="Rasmussen M.D."/>
            <person name="Reed L.K."/>
            <person name="Reenan R."/>
            <person name="Reily A."/>
            <person name="Remington K.A."/>
            <person name="Rieger T.T."/>
            <person name="Ritchie M.G."/>
            <person name="Robin C."/>
            <person name="Rogers Y.H."/>
            <person name="Rohde C."/>
            <person name="Rozas J."/>
            <person name="Rubenfield M.J."/>
            <person name="Ruiz A."/>
            <person name="Russo S."/>
            <person name="Salzberg S.L."/>
            <person name="Sanchez-Gracia A."/>
            <person name="Saranga D.J."/>
            <person name="Sato H."/>
            <person name="Schaeffer S.W."/>
            <person name="Schatz M.C."/>
            <person name="Schlenke T."/>
            <person name="Schwartz R."/>
            <person name="Segarra C."/>
            <person name="Singh R.S."/>
            <person name="Sirot L."/>
            <person name="Sirota M."/>
            <person name="Sisneros N.B."/>
            <person name="Smith C.D."/>
            <person name="Smith T.F."/>
            <person name="Spieth J."/>
            <person name="Stage D.E."/>
            <person name="Stark A."/>
            <person name="Stephan W."/>
            <person name="Strausberg R.L."/>
            <person name="Strempel S."/>
            <person name="Sturgill D."/>
            <person name="Sutton G."/>
            <person name="Sutton G.G."/>
            <person name="Tao W."/>
            <person name="Teichmann S."/>
            <person name="Tobari Y.N."/>
            <person name="Tomimura Y."/>
            <person name="Tsolas J.M."/>
            <person name="Valente V.L."/>
            <person name="Venter E."/>
            <person name="Venter J.C."/>
            <person name="Vicario S."/>
            <person name="Vieira F.G."/>
            <person name="Vilella A.J."/>
            <person name="Villasante A."/>
            <person name="Walenz B."/>
            <person name="Wang J."/>
            <person name="Wasserman M."/>
            <person name="Watts T."/>
            <person name="Wilson D."/>
            <person name="Wilson R.K."/>
            <person name="Wing R.A."/>
            <person name="Wolfner M.F."/>
            <person name="Wong A."/>
            <person name="Wong G.K."/>
            <person name="Wu C.I."/>
            <person name="Wu G."/>
            <person name="Yamamoto D."/>
            <person name="Yang H.P."/>
            <person name="Yang S.P."/>
            <person name="Yorke J.A."/>
            <person name="Yoshida K."/>
            <person name="Zdobnov E."/>
            <person name="Zhang P."/>
            <person name="Zhang Y."/>
            <person name="Zimin A.V."/>
            <person name="Baldwin J."/>
            <person name="Abdouelleil A."/>
            <person name="Abdulkadir J."/>
            <person name="Abebe A."/>
            <person name="Abera B."/>
            <person name="Abreu J."/>
            <person name="Acer S.C."/>
            <person name="Aftuck L."/>
            <person name="Alexander A."/>
            <person name="An P."/>
            <person name="Anderson E."/>
            <person name="Anderson S."/>
            <person name="Arachi H."/>
            <person name="Azer M."/>
            <person name="Bachantsang P."/>
            <person name="Barry A."/>
            <person name="Bayul T."/>
            <person name="Berlin A."/>
            <person name="Bessette D."/>
            <person name="Bloom T."/>
            <person name="Blye J."/>
            <person name="Boguslavskiy L."/>
            <person name="Bonnet C."/>
            <person name="Boukhgalter B."/>
            <person name="Bourzgui I."/>
            <person name="Brown A."/>
            <person name="Cahill P."/>
            <person name="Channer S."/>
            <person name="Cheshatsang Y."/>
            <person name="Chuda L."/>
            <person name="Citroen M."/>
            <person name="Collymore A."/>
            <person name="Cooke P."/>
            <person name="Costello M."/>
            <person name="D'Aco K."/>
            <person name="Daza R."/>
            <person name="De Haan G."/>
            <person name="DeGray S."/>
            <person name="DeMaso C."/>
            <person name="Dhargay N."/>
            <person name="Dooley K."/>
            <person name="Dooley E."/>
            <person name="Doricent M."/>
            <person name="Dorje P."/>
            <person name="Dorjee K."/>
            <person name="Dupes A."/>
            <person name="Elong R."/>
            <person name="Falk J."/>
            <person name="Farina A."/>
            <person name="Faro S."/>
            <person name="Ferguson D."/>
            <person name="Fisher S."/>
            <person name="Foley C.D."/>
            <person name="Franke A."/>
            <person name="Friedrich D."/>
            <person name="Gadbois L."/>
            <person name="Gearin G."/>
            <person name="Gearin C.R."/>
            <person name="Giannoukos G."/>
            <person name="Goode T."/>
            <person name="Graham J."/>
            <person name="Grandbois E."/>
            <person name="Grewal S."/>
            <person name="Gyaltsen K."/>
            <person name="Hafez N."/>
            <person name="Hagos B."/>
            <person name="Hall J."/>
            <person name="Henson C."/>
            <person name="Hollinger A."/>
            <person name="Honan T."/>
            <person name="Huard M.D."/>
            <person name="Hughes L."/>
            <person name="Hurhula B."/>
            <person name="Husby M.E."/>
            <person name="Kamat A."/>
            <person name="Kanga B."/>
            <person name="Kashin S."/>
            <person name="Khazanovich D."/>
            <person name="Kisner P."/>
            <person name="Lance K."/>
            <person name="Lara M."/>
            <person name="Lee W."/>
            <person name="Lennon N."/>
            <person name="Letendre F."/>
            <person name="LeVine R."/>
            <person name="Lipovsky A."/>
            <person name="Liu X."/>
            <person name="Liu J."/>
            <person name="Liu S."/>
            <person name="Lokyitsang T."/>
            <person name="Lokyitsang Y."/>
            <person name="Lubonja R."/>
            <person name="Lui A."/>
            <person name="MacDonald P."/>
            <person name="Magnisalis V."/>
            <person name="Maru K."/>
            <person name="Matthews C."/>
            <person name="McCusker W."/>
            <person name="McDonough S."/>
            <person name="Mehta T."/>
            <person name="Meldrim J."/>
            <person name="Meneus L."/>
            <person name="Mihai O."/>
            <person name="Mihalev A."/>
            <person name="Mihova T."/>
            <person name="Mittelman R."/>
            <person name="Mlenga V."/>
            <person name="Montmayeur A."/>
            <person name="Mulrain L."/>
            <person name="Navidi A."/>
            <person name="Naylor J."/>
            <person name="Negash T."/>
            <person name="Nguyen T."/>
            <person name="Nguyen N."/>
            <person name="Nicol R."/>
            <person name="Norbu C."/>
            <person name="Norbu N."/>
            <person name="Novod N."/>
            <person name="O'Neill B."/>
            <person name="Osman S."/>
            <person name="Markiewicz E."/>
            <person name="Oyono O.L."/>
            <person name="Patti C."/>
            <person name="Phunkhang P."/>
            <person name="Pierre F."/>
            <person name="Priest M."/>
            <person name="Raghuraman S."/>
            <person name="Rege F."/>
            <person name="Reyes R."/>
            <person name="Rise C."/>
            <person name="Rogov P."/>
            <person name="Ross K."/>
            <person name="Ryan E."/>
            <person name="Settipalli S."/>
            <person name="Shea T."/>
            <person name="Sherpa N."/>
            <person name="Shi L."/>
            <person name="Shih D."/>
            <person name="Sparrow T."/>
            <person name="Spaulding J."/>
            <person name="Stalker J."/>
            <person name="Stange-Thomann N."/>
            <person name="Stavropoulos S."/>
            <person name="Stone C."/>
            <person name="Strader C."/>
            <person name="Tesfaye S."/>
            <person name="Thomson T."/>
            <person name="Thoulutsang Y."/>
            <person name="Thoulutsang D."/>
            <person name="Topham K."/>
            <person name="Topping I."/>
            <person name="Tsamla T."/>
            <person name="Vassiliev H."/>
            <person name="Vo A."/>
            <person name="Wangchuk T."/>
            <person name="Wangdi T."/>
            <person name="Weiand M."/>
            <person name="Wilkinson J."/>
            <person name="Wilson A."/>
            <person name="Yadav S."/>
            <person name="Young G."/>
            <person name="Yu Q."/>
            <person name="Zembek L."/>
            <person name="Zhong D."/>
            <person name="Zimmer A."/>
            <person name="Zwirko Z."/>
            <person name="Jaffe D.B."/>
            <person name="Alvarez P."/>
            <person name="Brockman W."/>
            <person name="Butler J."/>
            <person name="Chin C."/>
            <person name="Gnerre S."/>
            <person name="Grabherr M."/>
            <person name="Kleber M."/>
            <person name="Mauceli E."/>
            <person name="MacCallum I."/>
        </authorList>
    </citation>
    <scope>NUCLEOTIDE SEQUENCE [LARGE SCALE GENOMIC DNA]</scope>
    <source>
        <strain evidence="6">Tucson 15010-1051.87</strain>
    </source>
</reference>
<comment type="subcellular location">
    <subcellularLocation>
        <location evidence="1">Peroxisome</location>
    </subcellularLocation>
</comment>
<keyword evidence="6" id="KW-1185">Reference proteome</keyword>
<evidence type="ECO:0000313" key="6">
    <source>
        <dbReference type="Proteomes" id="UP000008792"/>
    </source>
</evidence>
<dbReference type="InterPro" id="IPR000873">
    <property type="entry name" value="AMP-dep_synth/lig_dom"/>
</dbReference>
<keyword evidence="2" id="KW-0576">Peroxisome</keyword>
<dbReference type="Pfam" id="PF13193">
    <property type="entry name" value="AMP-binding_C"/>
    <property type="match status" value="1"/>
</dbReference>
<accession>B4MDG0</accession>
<dbReference type="InParanoid" id="B4MDG0"/>
<dbReference type="AlphaFoldDB" id="B4MDG0"/>
<dbReference type="HOGENOM" id="CLU_000022_59_2_1"/>
<name>B4MDG0_DROVI</name>
<dbReference type="InterPro" id="IPR045851">
    <property type="entry name" value="AMP-bd_C_sf"/>
</dbReference>
<dbReference type="PANTHER" id="PTHR24096">
    <property type="entry name" value="LONG-CHAIN-FATTY-ACID--COA LIGASE"/>
    <property type="match status" value="1"/>
</dbReference>
<feature type="domain" description="AMP-binding enzyme C-terminal" evidence="4">
    <location>
        <begin position="444"/>
        <end position="521"/>
    </location>
</feature>
<evidence type="ECO:0008006" key="7">
    <source>
        <dbReference type="Google" id="ProtNLM"/>
    </source>
</evidence>
<evidence type="ECO:0000259" key="4">
    <source>
        <dbReference type="Pfam" id="PF13193"/>
    </source>
</evidence>
<dbReference type="CDD" id="cd05911">
    <property type="entry name" value="Firefly_Luc_like"/>
    <property type="match status" value="1"/>
</dbReference>
<dbReference type="SUPFAM" id="SSF56801">
    <property type="entry name" value="Acetyl-CoA synthetase-like"/>
    <property type="match status" value="1"/>
</dbReference>
<dbReference type="SMR" id="B4MDG0"/>
<dbReference type="Proteomes" id="UP000008792">
    <property type="component" value="Unassembled WGS sequence"/>
</dbReference>
<dbReference type="EMBL" id="CH940661">
    <property type="protein sequence ID" value="EDW71221.1"/>
    <property type="molecule type" value="Genomic_DNA"/>
</dbReference>
<dbReference type="STRING" id="7244.B4MDG0"/>
<dbReference type="InterPro" id="IPR020845">
    <property type="entry name" value="AMP-binding_CS"/>
</dbReference>
<sequence length="539" mass="60359">MPFKPEISYEPDVKVWSGKYEAPYFSPDLSVGEITFNEMRRHPQLIAQISVSENTTLTREELFLNSQRIASYMRNLDLHQSDVVGIIARNTTHISAVVYACIFNGIAFHSLNVNYVPGTIEKLFSITEPKLIFCDGDEYEKVKTATAKLNVKLITMRNHKPGSISIQDLLATPIEKDFAPVRLERGNDQTMAILCSSGTTGVPKAVPNSSTHKFFTTTNYLTSADVQYCHSTLDWVTGLTTTIASGVHSTLRIINAEMFDGSLLLSQIEKYKITWLLIAPSHLAVLANCPEFEKTKIDSLKHLLYGGMCCSLEVQERFRKRVNPGVLQFAFGFTELGSSNGTLNKHYDEKPNSAGRVLPGNKLKIVNDQGEALDPNEVGEVCFHACQYWDGYYKNPEESRIVRDKEGWFHTGDTGYVDSDGFLFISGRKKDMLKFQNIMYYPSEIEDVITNMPGVAEVCVFGVYSDTNMYDAAASVVPKRGAQITAEDVIKYVQDNVEANYLQLHGGCLIVTDIKRSPNGKTNREATKVHFLQQLNKSK</sequence>
<proteinExistence type="predicted"/>
<dbReference type="Gene3D" id="3.30.300.30">
    <property type="match status" value="1"/>
</dbReference>